<comment type="caution">
    <text evidence="2">The sequence shown here is derived from an EMBL/GenBank/DDBJ whole genome shotgun (WGS) entry which is preliminary data.</text>
</comment>
<feature type="signal peptide" evidence="1">
    <location>
        <begin position="1"/>
        <end position="21"/>
    </location>
</feature>
<evidence type="ECO:0000256" key="1">
    <source>
        <dbReference type="SAM" id="SignalP"/>
    </source>
</evidence>
<keyword evidence="1" id="KW-0732">Signal</keyword>
<evidence type="ECO:0000313" key="2">
    <source>
        <dbReference type="EMBL" id="MXU64242.1"/>
    </source>
</evidence>
<keyword evidence="3" id="KW-1185">Reference proteome</keyword>
<name>A0A6B0TSQ5_9RHOB</name>
<dbReference type="Proteomes" id="UP000436016">
    <property type="component" value="Unassembled WGS sequence"/>
</dbReference>
<feature type="chain" id="PRO_5025463265" description="Outer membrane protein beta-barrel domain-containing protein" evidence="1">
    <location>
        <begin position="22"/>
        <end position="306"/>
    </location>
</feature>
<evidence type="ECO:0008006" key="4">
    <source>
        <dbReference type="Google" id="ProtNLM"/>
    </source>
</evidence>
<proteinExistence type="predicted"/>
<evidence type="ECO:0000313" key="3">
    <source>
        <dbReference type="Proteomes" id="UP000436016"/>
    </source>
</evidence>
<protein>
    <recommendedName>
        <fullName evidence="4">Outer membrane protein beta-barrel domain-containing protein</fullName>
    </recommendedName>
</protein>
<accession>A0A6B0TSQ5</accession>
<dbReference type="RefSeq" id="WP_160851420.1">
    <property type="nucleotide sequence ID" value="NZ_WUWG01000001.1"/>
</dbReference>
<dbReference type="EMBL" id="WUWG01000001">
    <property type="protein sequence ID" value="MXU64242.1"/>
    <property type="molecule type" value="Genomic_DNA"/>
</dbReference>
<dbReference type="AlphaFoldDB" id="A0A6B0TSQ5"/>
<gene>
    <name evidence="2" type="ORF">GSH16_02195</name>
</gene>
<organism evidence="2 3">
    <name type="scientific">Oceanomicrobium pacificus</name>
    <dbReference type="NCBI Taxonomy" id="2692916"/>
    <lineage>
        <taxon>Bacteria</taxon>
        <taxon>Pseudomonadati</taxon>
        <taxon>Pseudomonadota</taxon>
        <taxon>Alphaproteobacteria</taxon>
        <taxon>Rhodobacterales</taxon>
        <taxon>Paracoccaceae</taxon>
        <taxon>Oceanomicrobium</taxon>
    </lineage>
</organism>
<reference evidence="2 3" key="1">
    <citation type="submission" date="2019-12" db="EMBL/GenBank/DDBJ databases">
        <title>Strain KN286 was isolated from seawater, which was collected from Caroline Seamount in the tropical western Pacific.</title>
        <authorList>
            <person name="Wang Q."/>
        </authorList>
    </citation>
    <scope>NUCLEOTIDE SEQUENCE [LARGE SCALE GENOMIC DNA]</scope>
    <source>
        <strain evidence="2 3">KN286</strain>
    </source>
</reference>
<dbReference type="SUPFAM" id="SSF56935">
    <property type="entry name" value="Porins"/>
    <property type="match status" value="1"/>
</dbReference>
<sequence length="306" mass="32444">MPLSRLLLAAALFLGTAALTAQSGRAQPANIGPWGGAFRLGTVAQTPAGLDGGGSFSVNRTFIEPSYGYAWDRDTTLGFAVGLGQSRYDFSDSVNGGGAQPWERIDDLRLSGVLRFKPTDSTSAIIIPSIRANYETGAELKDATTYGAIAGISWDLGPSLRIGPGFGAFSEIGGGTSLFPILLLDWDITDRLNFGTGGGLAASQGPGLALNYSVNDDWTVGVGGRYEKIRFRLNDRGPAPGGIGEDESFPLFLTVERALWPTAAISFVAGAELNGRLRLEDSAGNLVDEQEYETAPFFGLTFRTRF</sequence>